<evidence type="ECO:0000313" key="4">
    <source>
        <dbReference type="EMBL" id="GAA4780009.1"/>
    </source>
</evidence>
<dbReference type="InterPro" id="IPR050624">
    <property type="entry name" value="HTH-type_Tx_Regulator"/>
</dbReference>
<dbReference type="EMBL" id="BAABJV010000007">
    <property type="protein sequence ID" value="GAA4780009.1"/>
    <property type="molecule type" value="Genomic_DNA"/>
</dbReference>
<protein>
    <recommendedName>
        <fullName evidence="3">HTH tetR-type domain-containing protein</fullName>
    </recommendedName>
</protein>
<sequence>MSDARAERTRTRLRAALLGECAEQPLAEVSVAAVVRRAGVGRATFYLHYPDLEALAVDACAQVVREAVDALHAWRGTPDPGAPPGPLMEFFRELHLQAPLHRALLREGGGGPLGELLHRELRARSRRERELAGAPAPEVVASAVAAAFTGLLADWLHGDPDRGPEEMARLTWRLLISLHRTPLP</sequence>
<keyword evidence="1 2" id="KW-0238">DNA-binding</keyword>
<dbReference type="PANTHER" id="PTHR43479">
    <property type="entry name" value="ACREF/ENVCD OPERON REPRESSOR-RELATED"/>
    <property type="match status" value="1"/>
</dbReference>
<feature type="DNA-binding region" description="H-T-H motif" evidence="2">
    <location>
        <begin position="30"/>
        <end position="49"/>
    </location>
</feature>
<dbReference type="PROSITE" id="PS50977">
    <property type="entry name" value="HTH_TETR_2"/>
    <property type="match status" value="1"/>
</dbReference>
<name>A0ABP9AH04_9ACTN</name>
<evidence type="ECO:0000313" key="5">
    <source>
        <dbReference type="Proteomes" id="UP001501147"/>
    </source>
</evidence>
<reference evidence="5" key="1">
    <citation type="journal article" date="2019" name="Int. J. Syst. Evol. Microbiol.">
        <title>The Global Catalogue of Microorganisms (GCM) 10K type strain sequencing project: providing services to taxonomists for standard genome sequencing and annotation.</title>
        <authorList>
            <consortium name="The Broad Institute Genomics Platform"/>
            <consortium name="The Broad Institute Genome Sequencing Center for Infectious Disease"/>
            <person name="Wu L."/>
            <person name="Ma J."/>
        </authorList>
    </citation>
    <scope>NUCLEOTIDE SEQUENCE [LARGE SCALE GENOMIC DNA]</scope>
    <source>
        <strain evidence="5">JCM 18324</strain>
    </source>
</reference>
<organism evidence="4 5">
    <name type="scientific">Streptomyces sanyensis</name>
    <dbReference type="NCBI Taxonomy" id="568869"/>
    <lineage>
        <taxon>Bacteria</taxon>
        <taxon>Bacillati</taxon>
        <taxon>Actinomycetota</taxon>
        <taxon>Actinomycetes</taxon>
        <taxon>Kitasatosporales</taxon>
        <taxon>Streptomycetaceae</taxon>
        <taxon>Streptomyces</taxon>
    </lineage>
</organism>
<dbReference type="PANTHER" id="PTHR43479:SF11">
    <property type="entry name" value="ACREF_ENVCD OPERON REPRESSOR-RELATED"/>
    <property type="match status" value="1"/>
</dbReference>
<proteinExistence type="predicted"/>
<dbReference type="Gene3D" id="1.10.357.10">
    <property type="entry name" value="Tetracycline Repressor, domain 2"/>
    <property type="match status" value="1"/>
</dbReference>
<dbReference type="RefSeq" id="WP_345614087.1">
    <property type="nucleotide sequence ID" value="NZ_BAABJV010000007.1"/>
</dbReference>
<accession>A0ABP9AH04</accession>
<evidence type="ECO:0000259" key="3">
    <source>
        <dbReference type="PROSITE" id="PS50977"/>
    </source>
</evidence>
<keyword evidence="5" id="KW-1185">Reference proteome</keyword>
<comment type="caution">
    <text evidence="4">The sequence shown here is derived from an EMBL/GenBank/DDBJ whole genome shotgun (WGS) entry which is preliminary data.</text>
</comment>
<dbReference type="Proteomes" id="UP001501147">
    <property type="component" value="Unassembled WGS sequence"/>
</dbReference>
<dbReference type="InterPro" id="IPR009057">
    <property type="entry name" value="Homeodomain-like_sf"/>
</dbReference>
<dbReference type="InterPro" id="IPR001647">
    <property type="entry name" value="HTH_TetR"/>
</dbReference>
<dbReference type="SUPFAM" id="SSF46689">
    <property type="entry name" value="Homeodomain-like"/>
    <property type="match status" value="1"/>
</dbReference>
<feature type="domain" description="HTH tetR-type" evidence="3">
    <location>
        <begin position="7"/>
        <end position="67"/>
    </location>
</feature>
<dbReference type="Pfam" id="PF00440">
    <property type="entry name" value="TetR_N"/>
    <property type="match status" value="1"/>
</dbReference>
<gene>
    <name evidence="4" type="ORF">GCM10023329_31500</name>
</gene>
<evidence type="ECO:0000256" key="2">
    <source>
        <dbReference type="PROSITE-ProRule" id="PRU00335"/>
    </source>
</evidence>
<evidence type="ECO:0000256" key="1">
    <source>
        <dbReference type="ARBA" id="ARBA00023125"/>
    </source>
</evidence>